<dbReference type="Pfam" id="PF21666">
    <property type="entry name" value="DUF4246_N"/>
    <property type="match status" value="1"/>
</dbReference>
<dbReference type="InterPro" id="IPR025340">
    <property type="entry name" value="DUF4246"/>
</dbReference>
<reference evidence="3 4" key="1">
    <citation type="submission" date="2024-07" db="EMBL/GenBank/DDBJ databases">
        <title>Section-level genome sequencing and comparative genomics of Aspergillus sections Usti and Cavernicolus.</title>
        <authorList>
            <consortium name="Lawrence Berkeley National Laboratory"/>
            <person name="Nybo J.L."/>
            <person name="Vesth T.C."/>
            <person name="Theobald S."/>
            <person name="Frisvad J.C."/>
            <person name="Larsen T.O."/>
            <person name="Kjaerboelling I."/>
            <person name="Rothschild-Mancinelli K."/>
            <person name="Lyhne E.K."/>
            <person name="Kogle M.E."/>
            <person name="Barry K."/>
            <person name="Clum A."/>
            <person name="Na H."/>
            <person name="Ledsgaard L."/>
            <person name="Lin J."/>
            <person name="Lipzen A."/>
            <person name="Kuo A."/>
            <person name="Riley R."/>
            <person name="Mondo S."/>
            <person name="Labutti K."/>
            <person name="Haridas S."/>
            <person name="Pangalinan J."/>
            <person name="Salamov A.A."/>
            <person name="Simmons B.A."/>
            <person name="Magnuson J.K."/>
            <person name="Chen J."/>
            <person name="Drula E."/>
            <person name="Henrissat B."/>
            <person name="Wiebenga A."/>
            <person name="Lubbers R.J."/>
            <person name="Gomes A.C."/>
            <person name="Macurrencykelacurrency M.R."/>
            <person name="Stajich J."/>
            <person name="Grigoriev I.V."/>
            <person name="Mortensen U.H."/>
            <person name="De Vries R.P."/>
            <person name="Baker S.E."/>
            <person name="Andersen M.R."/>
        </authorList>
    </citation>
    <scope>NUCLEOTIDE SEQUENCE [LARGE SCALE GENOMIC DNA]</scope>
    <source>
        <strain evidence="3 4">CBS 449.75</strain>
    </source>
</reference>
<gene>
    <name evidence="3" type="ORF">BJX67DRAFT_385413</name>
</gene>
<dbReference type="GeneID" id="98148926"/>
<dbReference type="Proteomes" id="UP001610432">
    <property type="component" value="Unassembled WGS sequence"/>
</dbReference>
<organism evidence="3 4">
    <name type="scientific">Aspergillus lucknowensis</name>
    <dbReference type="NCBI Taxonomy" id="176173"/>
    <lineage>
        <taxon>Eukaryota</taxon>
        <taxon>Fungi</taxon>
        <taxon>Dikarya</taxon>
        <taxon>Ascomycota</taxon>
        <taxon>Pezizomycotina</taxon>
        <taxon>Eurotiomycetes</taxon>
        <taxon>Eurotiomycetidae</taxon>
        <taxon>Eurotiales</taxon>
        <taxon>Aspergillaceae</taxon>
        <taxon>Aspergillus</taxon>
        <taxon>Aspergillus subgen. Nidulantes</taxon>
    </lineage>
</organism>
<evidence type="ECO:0000259" key="2">
    <source>
        <dbReference type="Pfam" id="PF21666"/>
    </source>
</evidence>
<protein>
    <submittedName>
        <fullName evidence="3">Uncharacterized protein</fullName>
    </submittedName>
</protein>
<proteinExistence type="predicted"/>
<evidence type="ECO:0000259" key="1">
    <source>
        <dbReference type="Pfam" id="PF14033"/>
    </source>
</evidence>
<accession>A0ABR4LDV0</accession>
<dbReference type="InterPro" id="IPR049207">
    <property type="entry name" value="DUF4246_N"/>
</dbReference>
<comment type="caution">
    <text evidence="3">The sequence shown here is derived from an EMBL/GenBank/DDBJ whole genome shotgun (WGS) entry which is preliminary data.</text>
</comment>
<dbReference type="Pfam" id="PF14033">
    <property type="entry name" value="DUF4246"/>
    <property type="match status" value="1"/>
</dbReference>
<feature type="domain" description="DUF4246" evidence="2">
    <location>
        <begin position="1"/>
        <end position="30"/>
    </location>
</feature>
<name>A0ABR4LDV0_9EURO</name>
<dbReference type="InterPro" id="IPR049192">
    <property type="entry name" value="DUF4246_C"/>
</dbReference>
<feature type="domain" description="DUF4246" evidence="1">
    <location>
        <begin position="41"/>
        <end position="474"/>
    </location>
</feature>
<keyword evidence="4" id="KW-1185">Reference proteome</keyword>
<evidence type="ECO:0000313" key="3">
    <source>
        <dbReference type="EMBL" id="KAL2862716.1"/>
    </source>
</evidence>
<evidence type="ECO:0000313" key="4">
    <source>
        <dbReference type="Proteomes" id="UP001610432"/>
    </source>
</evidence>
<dbReference type="PANTHER" id="PTHR33119">
    <property type="entry name" value="IFI3P"/>
    <property type="match status" value="1"/>
</dbReference>
<sequence>MLRFMESITDKPDWDEKVFREDIASKWRDEMANSGKDVSPQMINWIIKELQWKAGEYQELGYIECFDPGVIKSDIAIPSDLQQALKDAVRPLEDIPPEDKDYHPNSNMQVVDLVHPSLFPVIYGRTRIIADTVLGLNDCFESIGRGDFSKLPCISGADPPADLVLAHETYLEEDLEGYSRRFQWLPCDVKLTSDGECHIASYINNLHPEQHRGLYHIIDKILTRTIPLWNRSLREKLDNHSWRLPYVEVKYGETLEPEPDEAVIPKNEYWEAPQRWRASFPIVQPEPGNFSPSEEPSGGWPDLQKQFAKTGLQVIVKLANIELTPERPEYGGGSWHVEGQLNERIYATAIYYYNSDNITENTLSFCHCADHEYVETKVSYEQGKHTFLPAIFGFGLELVDYDYNSFIAQELGGVSYQEGRLLTFPNTLQHCVSPFSLVDRSKPGHRKILALFLIDPNRRVISSANVPPQKEDWFVAWQNSVKQVLTPRLPRELQDIIHNDIDFKPITMDEAKQYQEELMEERSTVNTAQKHSFKWGGFSLCEH</sequence>
<dbReference type="EMBL" id="JBFXLQ010000063">
    <property type="protein sequence ID" value="KAL2862716.1"/>
    <property type="molecule type" value="Genomic_DNA"/>
</dbReference>
<dbReference type="PANTHER" id="PTHR33119:SF1">
    <property type="entry name" value="FE2OG DIOXYGENASE DOMAIN-CONTAINING PROTEIN"/>
    <property type="match status" value="1"/>
</dbReference>
<dbReference type="RefSeq" id="XP_070881695.1">
    <property type="nucleotide sequence ID" value="XM_071033854.1"/>
</dbReference>